<keyword evidence="3" id="KW-0175">Coiled coil</keyword>
<keyword evidence="1" id="KW-0808">Transferase</keyword>
<comment type="caution">
    <text evidence="6">The sequence shown here is derived from an EMBL/GenBank/DDBJ whole genome shotgun (WGS) entry which is preliminary data.</text>
</comment>
<dbReference type="RefSeq" id="WP_221497597.1">
    <property type="nucleotide sequence ID" value="NZ_BAABJP010000037.1"/>
</dbReference>
<evidence type="ECO:0000313" key="6">
    <source>
        <dbReference type="EMBL" id="GAA5167217.1"/>
    </source>
</evidence>
<proteinExistence type="predicted"/>
<evidence type="ECO:0000256" key="4">
    <source>
        <dbReference type="SAM" id="MobiDB-lite"/>
    </source>
</evidence>
<dbReference type="InterPro" id="IPR017932">
    <property type="entry name" value="GATase_2_dom"/>
</dbReference>
<dbReference type="SUPFAM" id="SSF56235">
    <property type="entry name" value="N-terminal nucleophile aminohydrolases (Ntn hydrolases)"/>
    <property type="match status" value="1"/>
</dbReference>
<keyword evidence="2 6" id="KW-0315">Glutamine amidotransferase</keyword>
<organism evidence="6 7">
    <name type="scientific">Pseudonocardia eucalypti</name>
    <dbReference type="NCBI Taxonomy" id="648755"/>
    <lineage>
        <taxon>Bacteria</taxon>
        <taxon>Bacillati</taxon>
        <taxon>Actinomycetota</taxon>
        <taxon>Actinomycetes</taxon>
        <taxon>Pseudonocardiales</taxon>
        <taxon>Pseudonocardiaceae</taxon>
        <taxon>Pseudonocardia</taxon>
    </lineage>
</organism>
<dbReference type="EMBL" id="BAABJP010000037">
    <property type="protein sequence ID" value="GAA5167217.1"/>
    <property type="molecule type" value="Genomic_DNA"/>
</dbReference>
<evidence type="ECO:0000256" key="2">
    <source>
        <dbReference type="ARBA" id="ARBA00022962"/>
    </source>
</evidence>
<dbReference type="InterPro" id="IPR029055">
    <property type="entry name" value="Ntn_hydrolases_N"/>
</dbReference>
<dbReference type="PANTHER" id="PTHR11907">
    <property type="entry name" value="AMIDOPHOSPHORIBOSYLTRANSFERASE"/>
    <property type="match status" value="1"/>
</dbReference>
<name>A0ABP9QU46_9PSEU</name>
<protein>
    <submittedName>
        <fullName evidence="6">Glutamine amidotransferase family protein</fullName>
    </submittedName>
</protein>
<evidence type="ECO:0000313" key="7">
    <source>
        <dbReference type="Proteomes" id="UP001428817"/>
    </source>
</evidence>
<feature type="region of interest" description="Disordered" evidence="4">
    <location>
        <begin position="12"/>
        <end position="31"/>
    </location>
</feature>
<feature type="domain" description="Glutamine amidotransferase type-2" evidence="5">
    <location>
        <begin position="2"/>
        <end position="323"/>
    </location>
</feature>
<feature type="coiled-coil region" evidence="3">
    <location>
        <begin position="79"/>
        <end position="106"/>
    </location>
</feature>
<accession>A0ABP9QU46</accession>
<reference evidence="7" key="1">
    <citation type="journal article" date="2019" name="Int. J. Syst. Evol. Microbiol.">
        <title>The Global Catalogue of Microorganisms (GCM) 10K type strain sequencing project: providing services to taxonomists for standard genome sequencing and annotation.</title>
        <authorList>
            <consortium name="The Broad Institute Genomics Platform"/>
            <consortium name="The Broad Institute Genome Sequencing Center for Infectious Disease"/>
            <person name="Wu L."/>
            <person name="Ma J."/>
        </authorList>
    </citation>
    <scope>NUCLEOTIDE SEQUENCE [LARGE SCALE GENOMIC DNA]</scope>
    <source>
        <strain evidence="7">JCM 18303</strain>
    </source>
</reference>
<dbReference type="Gene3D" id="3.60.20.10">
    <property type="entry name" value="Glutamine Phosphoribosylpyrophosphate, subunit 1, domain 1"/>
    <property type="match status" value="1"/>
</dbReference>
<keyword evidence="7" id="KW-1185">Reference proteome</keyword>
<evidence type="ECO:0000256" key="1">
    <source>
        <dbReference type="ARBA" id="ARBA00022679"/>
    </source>
</evidence>
<sequence length="323" mass="36426">MCGIAGIIYLGQGGREPSGDHPNRGQEGPLGHDMARMLHAMRHRGPDSTGYALYGPPSELIVMRFKLADPTDKRDFDFSERLERNRREVEARLAKLGATIDRVEGESEYAYRATFRYTGELKPLADFVEDVPGAEVLSLGHSLEIVKDLGDARTVAEQYRLESFRGTHAIGHVRMATESDVDIAGAHPYWAYPFSDVAVVHNGQLTNYHQWRRRLERLGHRFQSECDSEIIAVYIAQRMADGDSLETAMKQSLDELDGVFTYLVVTENQLGVAKDEMAAKPLVLYEADDMVAMASEEVAIRAVVNREIDTYDPYEREVRVWSR</sequence>
<evidence type="ECO:0000259" key="5">
    <source>
        <dbReference type="PROSITE" id="PS51278"/>
    </source>
</evidence>
<gene>
    <name evidence="6" type="ORF">GCM10023321_59610</name>
</gene>
<dbReference type="PROSITE" id="PS51278">
    <property type="entry name" value="GATASE_TYPE_2"/>
    <property type="match status" value="1"/>
</dbReference>
<dbReference type="Proteomes" id="UP001428817">
    <property type="component" value="Unassembled WGS sequence"/>
</dbReference>
<dbReference type="Pfam" id="PF13522">
    <property type="entry name" value="GATase_6"/>
    <property type="match status" value="1"/>
</dbReference>
<evidence type="ECO:0000256" key="3">
    <source>
        <dbReference type="SAM" id="Coils"/>
    </source>
</evidence>